<gene>
    <name evidence="2" type="ORF">Tco_0627215</name>
</gene>
<feature type="compositionally biased region" description="Polar residues" evidence="1">
    <location>
        <begin position="130"/>
        <end position="161"/>
    </location>
</feature>
<evidence type="ECO:0000313" key="3">
    <source>
        <dbReference type="Proteomes" id="UP001151760"/>
    </source>
</evidence>
<keyword evidence="3" id="KW-1185">Reference proteome</keyword>
<reference evidence="2" key="1">
    <citation type="journal article" date="2022" name="Int. J. Mol. Sci.">
        <title>Draft Genome of Tanacetum Coccineum: Genomic Comparison of Closely Related Tanacetum-Family Plants.</title>
        <authorList>
            <person name="Yamashiro T."/>
            <person name="Shiraishi A."/>
            <person name="Nakayama K."/>
            <person name="Satake H."/>
        </authorList>
    </citation>
    <scope>NUCLEOTIDE SEQUENCE</scope>
</reference>
<proteinExistence type="predicted"/>
<dbReference type="EMBL" id="BQNB010008754">
    <property type="protein sequence ID" value="GJS53853.1"/>
    <property type="molecule type" value="Genomic_DNA"/>
</dbReference>
<dbReference type="Proteomes" id="UP001151760">
    <property type="component" value="Unassembled WGS sequence"/>
</dbReference>
<accession>A0ABQ4WLY9</accession>
<comment type="caution">
    <text evidence="2">The sequence shown here is derived from an EMBL/GenBank/DDBJ whole genome shotgun (WGS) entry which is preliminary data.</text>
</comment>
<evidence type="ECO:0000256" key="1">
    <source>
        <dbReference type="SAM" id="MobiDB-lite"/>
    </source>
</evidence>
<name>A0ABQ4WLY9_9ASTR</name>
<sequence length="292" mass="33247">MFADLQYIQSLEKEIDELESEKAYLSNIYDLLLQVCVSKDVMCSFLNSLSDLDAYTEFQCLKLSFAKPYDVNAPGPSRKIPKHVSFLSPKESVGSNDMVHNYYQKEAKKKAQLQKEKALNTKPSVKQFARLSNTSNGNKPKSRIKNQQPRNWPPSMSSRVSNRTVNIAEPPRNQKPFLKSKDLACPTCKKCIYSANHNECILKYLSKVHSRASAQKKDAQSHKTTKIYMPVEKKSDSKKHDRQIPIGQKFSPNKSSVVYLKTTPPRSGLTWKPTGIIFTQAGLKWIPIRKSF</sequence>
<reference evidence="2" key="2">
    <citation type="submission" date="2022-01" db="EMBL/GenBank/DDBJ databases">
        <authorList>
            <person name="Yamashiro T."/>
            <person name="Shiraishi A."/>
            <person name="Satake H."/>
            <person name="Nakayama K."/>
        </authorList>
    </citation>
    <scope>NUCLEOTIDE SEQUENCE</scope>
</reference>
<organism evidence="2 3">
    <name type="scientific">Tanacetum coccineum</name>
    <dbReference type="NCBI Taxonomy" id="301880"/>
    <lineage>
        <taxon>Eukaryota</taxon>
        <taxon>Viridiplantae</taxon>
        <taxon>Streptophyta</taxon>
        <taxon>Embryophyta</taxon>
        <taxon>Tracheophyta</taxon>
        <taxon>Spermatophyta</taxon>
        <taxon>Magnoliopsida</taxon>
        <taxon>eudicotyledons</taxon>
        <taxon>Gunneridae</taxon>
        <taxon>Pentapetalae</taxon>
        <taxon>asterids</taxon>
        <taxon>campanulids</taxon>
        <taxon>Asterales</taxon>
        <taxon>Asteraceae</taxon>
        <taxon>Asteroideae</taxon>
        <taxon>Anthemideae</taxon>
        <taxon>Anthemidinae</taxon>
        <taxon>Tanacetum</taxon>
    </lineage>
</organism>
<feature type="region of interest" description="Disordered" evidence="1">
    <location>
        <begin position="122"/>
        <end position="161"/>
    </location>
</feature>
<evidence type="ECO:0000313" key="2">
    <source>
        <dbReference type="EMBL" id="GJS53853.1"/>
    </source>
</evidence>
<protein>
    <submittedName>
        <fullName evidence="2">Uncharacterized protein</fullName>
    </submittedName>
</protein>